<feature type="signal peptide" evidence="2">
    <location>
        <begin position="1"/>
        <end position="37"/>
    </location>
</feature>
<proteinExistence type="predicted"/>
<keyword evidence="1" id="KW-0472">Membrane</keyword>
<reference evidence="3 4" key="1">
    <citation type="submission" date="2015-07" db="EMBL/GenBank/DDBJ databases">
        <authorList>
            <person name="Noorani M."/>
        </authorList>
    </citation>
    <scope>NUCLEOTIDE SEQUENCE [LARGE SCALE GENOMIC DNA]</scope>
    <source>
        <strain evidence="3">LMG730</strain>
    </source>
</reference>
<evidence type="ECO:0000256" key="2">
    <source>
        <dbReference type="SAM" id="SignalP"/>
    </source>
</evidence>
<name>A0A0K2ZE40_9XANT</name>
<evidence type="ECO:0000313" key="4">
    <source>
        <dbReference type="Proteomes" id="UP000045978"/>
    </source>
</evidence>
<keyword evidence="1" id="KW-1133">Transmembrane helix</keyword>
<evidence type="ECO:0000313" key="3">
    <source>
        <dbReference type="EMBL" id="CTP83758.1"/>
    </source>
</evidence>
<dbReference type="Pfam" id="PF04956">
    <property type="entry name" value="TrbC"/>
    <property type="match status" value="1"/>
</dbReference>
<feature type="transmembrane region" description="Helical" evidence="1">
    <location>
        <begin position="91"/>
        <end position="112"/>
    </location>
</feature>
<feature type="transmembrane region" description="Helical" evidence="1">
    <location>
        <begin position="61"/>
        <end position="79"/>
    </location>
</feature>
<keyword evidence="1" id="KW-0812">Transmembrane</keyword>
<protein>
    <submittedName>
        <fullName evidence="3">Type IV secretion system protein Virb2</fullName>
    </submittedName>
</protein>
<dbReference type="RefSeq" id="WP_053837129.1">
    <property type="nucleotide sequence ID" value="NZ_CP076251.1"/>
</dbReference>
<dbReference type="InterPro" id="IPR007039">
    <property type="entry name" value="TrbC/VirB2"/>
</dbReference>
<gene>
    <name evidence="3" type="ORF">XTPLMG730_0562</name>
</gene>
<accession>A0A0K2ZE40</accession>
<dbReference type="AlphaFoldDB" id="A0A0K2ZE40"/>
<organism evidence="3 4">
    <name type="scientific">Xanthomonas graminis pv. phlei</name>
    <dbReference type="NCBI Taxonomy" id="487906"/>
    <lineage>
        <taxon>Bacteria</taxon>
        <taxon>Pseudomonadati</taxon>
        <taxon>Pseudomonadota</taxon>
        <taxon>Gammaproteobacteria</taxon>
        <taxon>Lysobacterales</taxon>
        <taxon>Lysobacteraceae</taxon>
        <taxon>Xanthomonas</taxon>
        <taxon>Xanthomonas translucens group</taxon>
        <taxon>Xanthomonas graminis</taxon>
    </lineage>
</organism>
<evidence type="ECO:0000256" key="1">
    <source>
        <dbReference type="SAM" id="Phobius"/>
    </source>
</evidence>
<sequence length="136" mass="13897">MKFNKSAMNSNAKAVGMAALKAAIFTAAVFASGVVMAADGGDMYAGADTKVCGFLGKTNNILNMASVVVVTIAVVFAGYQIAFAHKRVSEVAPVLMGGVLIGAAGQLAKMLIGDTGQTECKATAAIQMIQHVLHYA</sequence>
<dbReference type="Proteomes" id="UP000045978">
    <property type="component" value="Unassembled WGS sequence"/>
</dbReference>
<keyword evidence="2" id="KW-0732">Signal</keyword>
<feature type="chain" id="PRO_5005492193" evidence="2">
    <location>
        <begin position="38"/>
        <end position="136"/>
    </location>
</feature>
<dbReference type="EMBL" id="CXOJ01000010">
    <property type="protein sequence ID" value="CTP83758.1"/>
    <property type="molecule type" value="Genomic_DNA"/>
</dbReference>